<organism evidence="1">
    <name type="scientific">Anguilla anguilla</name>
    <name type="common">European freshwater eel</name>
    <name type="synonym">Muraena anguilla</name>
    <dbReference type="NCBI Taxonomy" id="7936"/>
    <lineage>
        <taxon>Eukaryota</taxon>
        <taxon>Metazoa</taxon>
        <taxon>Chordata</taxon>
        <taxon>Craniata</taxon>
        <taxon>Vertebrata</taxon>
        <taxon>Euteleostomi</taxon>
        <taxon>Actinopterygii</taxon>
        <taxon>Neopterygii</taxon>
        <taxon>Teleostei</taxon>
        <taxon>Anguilliformes</taxon>
        <taxon>Anguillidae</taxon>
        <taxon>Anguilla</taxon>
    </lineage>
</organism>
<protein>
    <submittedName>
        <fullName evidence="1">Uncharacterized protein</fullName>
    </submittedName>
</protein>
<reference evidence="1" key="2">
    <citation type="journal article" date="2015" name="Fish Shellfish Immunol.">
        <title>Early steps in the European eel (Anguilla anguilla)-Vibrio vulnificus interaction in the gills: Role of the RtxA13 toxin.</title>
        <authorList>
            <person name="Callol A."/>
            <person name="Pajuelo D."/>
            <person name="Ebbesson L."/>
            <person name="Teles M."/>
            <person name="MacKenzie S."/>
            <person name="Amaro C."/>
        </authorList>
    </citation>
    <scope>NUCLEOTIDE SEQUENCE</scope>
</reference>
<accession>A0A0E9W339</accession>
<sequence length="59" mass="6862">MSTRLKKSPSKVLERARACVRACAHVCTMRNISVSTLYFYFVIHSAFDDWKVQTICNYD</sequence>
<dbReference type="EMBL" id="GBXM01024587">
    <property type="protein sequence ID" value="JAH83990.1"/>
    <property type="molecule type" value="Transcribed_RNA"/>
</dbReference>
<reference evidence="1" key="1">
    <citation type="submission" date="2014-11" db="EMBL/GenBank/DDBJ databases">
        <authorList>
            <person name="Amaro Gonzalez C."/>
        </authorList>
    </citation>
    <scope>NUCLEOTIDE SEQUENCE</scope>
</reference>
<proteinExistence type="predicted"/>
<dbReference type="AlphaFoldDB" id="A0A0E9W339"/>
<name>A0A0E9W339_ANGAN</name>
<evidence type="ECO:0000313" key="1">
    <source>
        <dbReference type="EMBL" id="JAH83990.1"/>
    </source>
</evidence>